<proteinExistence type="inferred from homology"/>
<feature type="domain" description="Core Histone H2A/H2B/H3" evidence="4">
    <location>
        <begin position="274"/>
        <end position="307"/>
    </location>
</feature>
<feature type="region of interest" description="Disordered" evidence="3">
    <location>
        <begin position="38"/>
        <end position="77"/>
    </location>
</feature>
<gene>
    <name evidence="5" type="ORF">SVIM_LOCUS83757</name>
</gene>
<reference evidence="5" key="1">
    <citation type="submission" date="2019-03" db="EMBL/GenBank/DDBJ databases">
        <authorList>
            <person name="Mank J."/>
            <person name="Almeida P."/>
        </authorList>
    </citation>
    <scope>NUCLEOTIDE SEQUENCE</scope>
    <source>
        <strain evidence="5">78183</strain>
    </source>
</reference>
<dbReference type="GO" id="GO:0046982">
    <property type="term" value="F:protein heterodimerization activity"/>
    <property type="evidence" value="ECO:0007669"/>
    <property type="project" value="InterPro"/>
</dbReference>
<dbReference type="PANTHER" id="PTHR11426">
    <property type="entry name" value="HISTONE H3"/>
    <property type="match status" value="1"/>
</dbReference>
<evidence type="ECO:0000256" key="3">
    <source>
        <dbReference type="SAM" id="MobiDB-lite"/>
    </source>
</evidence>
<dbReference type="InterPro" id="IPR009072">
    <property type="entry name" value="Histone-fold"/>
</dbReference>
<evidence type="ECO:0000256" key="2">
    <source>
        <dbReference type="ARBA" id="ARBA00022990"/>
    </source>
</evidence>
<dbReference type="Gene3D" id="1.10.20.10">
    <property type="entry name" value="Histone, subunit A"/>
    <property type="match status" value="1"/>
</dbReference>
<evidence type="ECO:0000259" key="4">
    <source>
        <dbReference type="Pfam" id="PF00125"/>
    </source>
</evidence>
<organism evidence="5">
    <name type="scientific">Salix viminalis</name>
    <name type="common">Common osier</name>
    <name type="synonym">Basket willow</name>
    <dbReference type="NCBI Taxonomy" id="40686"/>
    <lineage>
        <taxon>Eukaryota</taxon>
        <taxon>Viridiplantae</taxon>
        <taxon>Streptophyta</taxon>
        <taxon>Embryophyta</taxon>
        <taxon>Tracheophyta</taxon>
        <taxon>Spermatophyta</taxon>
        <taxon>Magnoliopsida</taxon>
        <taxon>eudicotyledons</taxon>
        <taxon>Gunneridae</taxon>
        <taxon>Pentapetalae</taxon>
        <taxon>rosids</taxon>
        <taxon>fabids</taxon>
        <taxon>Malpighiales</taxon>
        <taxon>Salicaceae</taxon>
        <taxon>Saliceae</taxon>
        <taxon>Salix</taxon>
    </lineage>
</organism>
<accession>A0A6N2KR86</accession>
<evidence type="ECO:0000313" key="5">
    <source>
        <dbReference type="EMBL" id="VFU27566.1"/>
    </source>
</evidence>
<dbReference type="InterPro" id="IPR007125">
    <property type="entry name" value="H2A/H2B/H3"/>
</dbReference>
<comment type="similarity">
    <text evidence="1">Belongs to the histone H3 family.</text>
</comment>
<dbReference type="SMART" id="SM00428">
    <property type="entry name" value="H3"/>
    <property type="match status" value="1"/>
</dbReference>
<protein>
    <recommendedName>
        <fullName evidence="4">Core Histone H2A/H2B/H3 domain-containing protein</fullName>
    </recommendedName>
</protein>
<name>A0A6N2KR86_SALVM</name>
<dbReference type="Pfam" id="PF00125">
    <property type="entry name" value="Histone"/>
    <property type="match status" value="1"/>
</dbReference>
<dbReference type="GO" id="GO:0003677">
    <property type="term" value="F:DNA binding"/>
    <property type="evidence" value="ECO:0007669"/>
    <property type="project" value="InterPro"/>
</dbReference>
<feature type="compositionally biased region" description="Basic residues" evidence="3">
    <location>
        <begin position="189"/>
        <end position="207"/>
    </location>
</feature>
<feature type="compositionally biased region" description="Polar residues" evidence="3">
    <location>
        <begin position="128"/>
        <end position="138"/>
    </location>
</feature>
<dbReference type="AlphaFoldDB" id="A0A6N2KR86"/>
<feature type="region of interest" description="Disordered" evidence="3">
    <location>
        <begin position="122"/>
        <end position="215"/>
    </location>
</feature>
<keyword evidence="2" id="KW-0007">Acetylation</keyword>
<dbReference type="EMBL" id="CAADRP010000380">
    <property type="protein sequence ID" value="VFU27566.1"/>
    <property type="molecule type" value="Genomic_DNA"/>
</dbReference>
<dbReference type="GO" id="GO:0030527">
    <property type="term" value="F:structural constituent of chromatin"/>
    <property type="evidence" value="ECO:0007669"/>
    <property type="project" value="InterPro"/>
</dbReference>
<dbReference type="PROSITE" id="PS00959">
    <property type="entry name" value="HISTONE_H3_2"/>
    <property type="match status" value="1"/>
</dbReference>
<evidence type="ECO:0000256" key="1">
    <source>
        <dbReference type="ARBA" id="ARBA00010343"/>
    </source>
</evidence>
<sequence length="352" mass="39459">MTDPRESTPRMTDPTLCLSYLCVYCVYAGRGETPLLQRRRREEEEEEEGTERRKTDQLPCHRKTTTGEGVKRRGRSVGSSPLLLFTGDCAWNHAPPVIVARGRTRHQCSTAAAAVPGVRRTRGANTFPLRNQSPTLESLSRPVQIGCSSDPQQPGGDSSSNSTARARIPPGTPRGDVRHTSLFNFQSLKRMRRKRVKEKSMRGKRRGSSSSSHDLGVTHTEIASYHSIAIILLCFSASTTSYEEETLSARHLVSSWLRLPATTEGVKKPHRFRPGTVALREIRTYQKSTELLIRKLPFQRLVREIAQVPEQYCCSYSRGGCFKNAFSVCLAIAVADAARLRLISWFSLRTRI</sequence>
<feature type="compositionally biased region" description="Polar residues" evidence="3">
    <location>
        <begin position="146"/>
        <end position="164"/>
    </location>
</feature>
<dbReference type="GO" id="GO:0000786">
    <property type="term" value="C:nucleosome"/>
    <property type="evidence" value="ECO:0007669"/>
    <property type="project" value="InterPro"/>
</dbReference>
<dbReference type="SUPFAM" id="SSF47113">
    <property type="entry name" value="Histone-fold"/>
    <property type="match status" value="1"/>
</dbReference>
<dbReference type="InterPro" id="IPR000164">
    <property type="entry name" value="Histone_H3/CENP-A"/>
</dbReference>